<dbReference type="InterPro" id="IPR050267">
    <property type="entry name" value="Anti-sigma-factor_SerPK"/>
</dbReference>
<dbReference type="Gene3D" id="3.30.565.10">
    <property type="entry name" value="Histidine kinase-like ATPase, C-terminal domain"/>
    <property type="match status" value="1"/>
</dbReference>
<keyword evidence="1" id="KW-0418">Kinase</keyword>
<accession>A0ABU8WLZ4</accession>
<evidence type="ECO:0000256" key="1">
    <source>
        <dbReference type="ARBA" id="ARBA00022527"/>
    </source>
</evidence>
<keyword evidence="3" id="KW-0808">Transferase</keyword>
<sequence length="146" mass="16212">MSTNGGEPEASLIVDSELRELPRVNAWVHDWTEHQHLPEKIAHCIDLCSTEVVTNIVTHACGDGAQRILLRLGWQGDDVALEVEDEGSKFDPRQVATPSHATNLQDARIGGWGIPIVRQFSDGVQYRYEDGRNCLTLLFRPTAPPS</sequence>
<dbReference type="PANTHER" id="PTHR35526">
    <property type="entry name" value="ANTI-SIGMA-F FACTOR RSBW-RELATED"/>
    <property type="match status" value="1"/>
</dbReference>
<keyword evidence="1" id="KW-0723">Serine/threonine-protein kinase</keyword>
<gene>
    <name evidence="3" type="ORF">WKW82_14640</name>
</gene>
<reference evidence="3 4" key="1">
    <citation type="submission" date="2024-03" db="EMBL/GenBank/DDBJ databases">
        <title>Novel species of the genus Variovorax.</title>
        <authorList>
            <person name="Liu Q."/>
            <person name="Xin Y.-H."/>
        </authorList>
    </citation>
    <scope>NUCLEOTIDE SEQUENCE [LARGE SCALE GENOMIC DNA]</scope>
    <source>
        <strain evidence="3 4">KACC 18900</strain>
    </source>
</reference>
<name>A0ABU8WLZ4_9BURK</name>
<dbReference type="CDD" id="cd16936">
    <property type="entry name" value="HATPase_RsbW-like"/>
    <property type="match status" value="1"/>
</dbReference>
<dbReference type="Pfam" id="PF13581">
    <property type="entry name" value="HATPase_c_2"/>
    <property type="match status" value="1"/>
</dbReference>
<organism evidence="3 4">
    <name type="scientific">Variovorax rhizosphaerae</name>
    <dbReference type="NCBI Taxonomy" id="1836200"/>
    <lineage>
        <taxon>Bacteria</taxon>
        <taxon>Pseudomonadati</taxon>
        <taxon>Pseudomonadota</taxon>
        <taxon>Betaproteobacteria</taxon>
        <taxon>Burkholderiales</taxon>
        <taxon>Comamonadaceae</taxon>
        <taxon>Variovorax</taxon>
    </lineage>
</organism>
<keyword evidence="3" id="KW-0547">Nucleotide-binding</keyword>
<comment type="caution">
    <text evidence="3">The sequence shown here is derived from an EMBL/GenBank/DDBJ whole genome shotgun (WGS) entry which is preliminary data.</text>
</comment>
<dbReference type="Proteomes" id="UP001385892">
    <property type="component" value="Unassembled WGS sequence"/>
</dbReference>
<dbReference type="PANTHER" id="PTHR35526:SF6">
    <property type="entry name" value="SLR1861 PROTEIN"/>
    <property type="match status" value="1"/>
</dbReference>
<proteinExistence type="predicted"/>
<dbReference type="InterPro" id="IPR036890">
    <property type="entry name" value="HATPase_C_sf"/>
</dbReference>
<protein>
    <submittedName>
        <fullName evidence="3">ATP-binding protein</fullName>
        <ecNumber evidence="3">2.7.13.3</ecNumber>
    </submittedName>
</protein>
<evidence type="ECO:0000313" key="4">
    <source>
        <dbReference type="Proteomes" id="UP001385892"/>
    </source>
</evidence>
<keyword evidence="4" id="KW-1185">Reference proteome</keyword>
<dbReference type="SUPFAM" id="SSF55874">
    <property type="entry name" value="ATPase domain of HSP90 chaperone/DNA topoisomerase II/histidine kinase"/>
    <property type="match status" value="1"/>
</dbReference>
<dbReference type="GO" id="GO:0005524">
    <property type="term" value="F:ATP binding"/>
    <property type="evidence" value="ECO:0007669"/>
    <property type="project" value="UniProtKB-KW"/>
</dbReference>
<dbReference type="EC" id="2.7.13.3" evidence="3"/>
<dbReference type="EMBL" id="JBBKZT010000006">
    <property type="protein sequence ID" value="MEJ8847895.1"/>
    <property type="molecule type" value="Genomic_DNA"/>
</dbReference>
<evidence type="ECO:0000259" key="2">
    <source>
        <dbReference type="Pfam" id="PF13581"/>
    </source>
</evidence>
<dbReference type="InterPro" id="IPR003594">
    <property type="entry name" value="HATPase_dom"/>
</dbReference>
<dbReference type="RefSeq" id="WP_340343027.1">
    <property type="nucleotide sequence ID" value="NZ_JBBKZT010000006.1"/>
</dbReference>
<feature type="domain" description="Histidine kinase/HSP90-like ATPase" evidence="2">
    <location>
        <begin position="16"/>
        <end position="137"/>
    </location>
</feature>
<keyword evidence="3" id="KW-0067">ATP-binding</keyword>
<evidence type="ECO:0000313" key="3">
    <source>
        <dbReference type="EMBL" id="MEJ8847895.1"/>
    </source>
</evidence>
<dbReference type="GO" id="GO:0004673">
    <property type="term" value="F:protein histidine kinase activity"/>
    <property type="evidence" value="ECO:0007669"/>
    <property type="project" value="UniProtKB-EC"/>
</dbReference>